<dbReference type="RefSeq" id="WP_015708093.1">
    <property type="nucleotide sequence ID" value="NC_015578.1"/>
</dbReference>
<dbReference type="EMBL" id="CP001843">
    <property type="protein sequence ID" value="AEF85272.1"/>
    <property type="molecule type" value="Genomic_DNA"/>
</dbReference>
<dbReference type="PROSITE" id="PS51846">
    <property type="entry name" value="CNNM"/>
    <property type="match status" value="1"/>
</dbReference>
<dbReference type="InterPro" id="IPR016169">
    <property type="entry name" value="FAD-bd_PCMH_sub2"/>
</dbReference>
<dbReference type="Gene3D" id="3.10.580.10">
    <property type="entry name" value="CBS-domain"/>
    <property type="match status" value="1"/>
</dbReference>
<evidence type="ECO:0000256" key="1">
    <source>
        <dbReference type="ARBA" id="ARBA00004651"/>
    </source>
</evidence>
<organism evidence="14 15">
    <name type="scientific">Treponema primitia (strain ATCC BAA-887 / DSM 12427 / ZAS-2)</name>
    <dbReference type="NCBI Taxonomy" id="545694"/>
    <lineage>
        <taxon>Bacteria</taxon>
        <taxon>Pseudomonadati</taxon>
        <taxon>Spirochaetota</taxon>
        <taxon>Spirochaetia</taxon>
        <taxon>Spirochaetales</taxon>
        <taxon>Treponemataceae</taxon>
        <taxon>Treponema</taxon>
    </lineage>
</organism>
<keyword evidence="6 10" id="KW-1133">Transmembrane helix</keyword>
<name>F5YJR5_TREPZ</name>
<evidence type="ECO:0000256" key="3">
    <source>
        <dbReference type="ARBA" id="ARBA00022475"/>
    </source>
</evidence>
<feature type="transmembrane region" description="Helical" evidence="11">
    <location>
        <begin position="122"/>
        <end position="141"/>
    </location>
</feature>
<reference evidence="15" key="1">
    <citation type="submission" date="2009-12" db="EMBL/GenBank/DDBJ databases">
        <title>Complete sequence of Treponema primitia strain ZAS-2.</title>
        <authorList>
            <person name="Tetu S.G."/>
            <person name="Matson E."/>
            <person name="Ren Q."/>
            <person name="Seshadri R."/>
            <person name="Elbourne L."/>
            <person name="Hassan K.A."/>
            <person name="Durkin A."/>
            <person name="Radune D."/>
            <person name="Mohamoud Y."/>
            <person name="Shay R."/>
            <person name="Jin S."/>
            <person name="Zhang X."/>
            <person name="Lucey K."/>
            <person name="Ballor N.R."/>
            <person name="Ottesen E."/>
            <person name="Rosenthal R."/>
            <person name="Allen A."/>
            <person name="Leadbetter J.R."/>
            <person name="Paulsen I.T."/>
        </authorList>
    </citation>
    <scope>NUCLEOTIDE SEQUENCE [LARGE SCALE GENOMIC DNA]</scope>
    <source>
        <strain evidence="15">ATCC BAA-887 / DSM 12427 / ZAS-2</strain>
    </source>
</reference>
<dbReference type="InterPro" id="IPR046342">
    <property type="entry name" value="CBS_dom_sf"/>
</dbReference>
<dbReference type="FunFam" id="3.10.580.10:FF:000002">
    <property type="entry name" value="Magnesium/cobalt efflux protein CorC"/>
    <property type="match status" value="1"/>
</dbReference>
<feature type="domain" description="CBS" evidence="12">
    <location>
        <begin position="268"/>
        <end position="325"/>
    </location>
</feature>
<dbReference type="GO" id="GO:0005886">
    <property type="term" value="C:plasma membrane"/>
    <property type="evidence" value="ECO:0007669"/>
    <property type="project" value="UniProtKB-SubCell"/>
</dbReference>
<dbReference type="SUPFAM" id="SSF54631">
    <property type="entry name" value="CBS-domain pair"/>
    <property type="match status" value="1"/>
</dbReference>
<keyword evidence="3" id="KW-1003">Cell membrane</keyword>
<evidence type="ECO:0000256" key="6">
    <source>
        <dbReference type="ARBA" id="ARBA00022989"/>
    </source>
</evidence>
<dbReference type="SUPFAM" id="SSF56176">
    <property type="entry name" value="FAD-binding/transporter-associated domain-like"/>
    <property type="match status" value="1"/>
</dbReference>
<evidence type="ECO:0000256" key="10">
    <source>
        <dbReference type="PROSITE-ProRule" id="PRU01193"/>
    </source>
</evidence>
<dbReference type="OrthoDB" id="9798188at2"/>
<evidence type="ECO:0000256" key="7">
    <source>
        <dbReference type="ARBA" id="ARBA00023122"/>
    </source>
</evidence>
<evidence type="ECO:0000256" key="5">
    <source>
        <dbReference type="ARBA" id="ARBA00022737"/>
    </source>
</evidence>
<evidence type="ECO:0000256" key="9">
    <source>
        <dbReference type="PROSITE-ProRule" id="PRU00703"/>
    </source>
</evidence>
<feature type="transmembrane region" description="Helical" evidence="11">
    <location>
        <begin position="6"/>
        <end position="29"/>
    </location>
</feature>
<accession>F5YJR5</accession>
<feature type="domain" description="CNNM transmembrane" evidence="13">
    <location>
        <begin position="1"/>
        <end position="187"/>
    </location>
</feature>
<dbReference type="InterPro" id="IPR044751">
    <property type="entry name" value="Ion_transp-like_CBS"/>
</dbReference>
<proteinExistence type="inferred from homology"/>
<evidence type="ECO:0000256" key="8">
    <source>
        <dbReference type="ARBA" id="ARBA00023136"/>
    </source>
</evidence>
<dbReference type="PANTHER" id="PTHR22777:SF32">
    <property type="entry name" value="UPF0053 INNER MEMBRANE PROTEIN YFJD"/>
    <property type="match status" value="1"/>
</dbReference>
<feature type="transmembrane region" description="Helical" evidence="11">
    <location>
        <begin position="91"/>
        <end position="110"/>
    </location>
</feature>
<dbReference type="InterPro" id="IPR000644">
    <property type="entry name" value="CBS_dom"/>
</dbReference>
<dbReference type="SMART" id="SM01091">
    <property type="entry name" value="CorC_HlyC"/>
    <property type="match status" value="1"/>
</dbReference>
<evidence type="ECO:0000313" key="15">
    <source>
        <dbReference type="Proteomes" id="UP000009223"/>
    </source>
</evidence>
<keyword evidence="5" id="KW-0677">Repeat</keyword>
<keyword evidence="7 9" id="KW-0129">CBS domain</keyword>
<evidence type="ECO:0000259" key="12">
    <source>
        <dbReference type="PROSITE" id="PS51371"/>
    </source>
</evidence>
<evidence type="ECO:0000256" key="4">
    <source>
        <dbReference type="ARBA" id="ARBA00022692"/>
    </source>
</evidence>
<dbReference type="eggNOG" id="COG1253">
    <property type="taxonomic scope" value="Bacteria"/>
</dbReference>
<protein>
    <submittedName>
        <fullName evidence="14">Aminotransferase class-III</fullName>
    </submittedName>
</protein>
<evidence type="ECO:0000256" key="2">
    <source>
        <dbReference type="ARBA" id="ARBA00006337"/>
    </source>
</evidence>
<keyword evidence="15" id="KW-1185">Reference proteome</keyword>
<dbReference type="AlphaFoldDB" id="F5YJR5"/>
<dbReference type="PROSITE" id="PS51371">
    <property type="entry name" value="CBS"/>
    <property type="match status" value="1"/>
</dbReference>
<evidence type="ECO:0000256" key="11">
    <source>
        <dbReference type="SAM" id="Phobius"/>
    </source>
</evidence>
<dbReference type="InterPro" id="IPR005170">
    <property type="entry name" value="Transptr-assoc_dom"/>
</dbReference>
<dbReference type="GO" id="GO:0050660">
    <property type="term" value="F:flavin adenine dinucleotide binding"/>
    <property type="evidence" value="ECO:0007669"/>
    <property type="project" value="InterPro"/>
</dbReference>
<comment type="subcellular location">
    <subcellularLocation>
        <location evidence="1">Cell membrane</location>
        <topology evidence="1">Multi-pass membrane protein</topology>
    </subcellularLocation>
</comment>
<feature type="transmembrane region" description="Helical" evidence="11">
    <location>
        <begin position="61"/>
        <end position="85"/>
    </location>
</feature>
<keyword evidence="14" id="KW-0808">Transferase</keyword>
<comment type="similarity">
    <text evidence="2">Belongs to the UPF0053 family.</text>
</comment>
<dbReference type="Proteomes" id="UP000009223">
    <property type="component" value="Chromosome"/>
</dbReference>
<dbReference type="Gene3D" id="3.30.465.10">
    <property type="match status" value="1"/>
</dbReference>
<keyword evidence="4 10" id="KW-0812">Transmembrane</keyword>
<evidence type="ECO:0000313" key="14">
    <source>
        <dbReference type="EMBL" id="AEF85272.1"/>
    </source>
</evidence>
<dbReference type="Pfam" id="PF03471">
    <property type="entry name" value="CorC_HlyC"/>
    <property type="match status" value="1"/>
</dbReference>
<dbReference type="InterPro" id="IPR036318">
    <property type="entry name" value="FAD-bd_PCMH-like_sf"/>
</dbReference>
<dbReference type="PANTHER" id="PTHR22777">
    <property type="entry name" value="HEMOLYSIN-RELATED"/>
    <property type="match status" value="1"/>
</dbReference>
<dbReference type="CDD" id="cd04590">
    <property type="entry name" value="CBS_pair_CorC_HlyC_assoc"/>
    <property type="match status" value="1"/>
</dbReference>
<dbReference type="GO" id="GO:0008483">
    <property type="term" value="F:transaminase activity"/>
    <property type="evidence" value="ECO:0007669"/>
    <property type="project" value="UniProtKB-KW"/>
</dbReference>
<sequence>MDLDSLGIILTLGVLLCFSAFFSASETAFSSLNRIKLKNLANQGNKRAALALKLAENYDKLLSSVLIGNNIVNIASSALGTVLFVGLLGRAGVPISTLVLTILVLLFGEISPKTMAKEAPESFAMFCAPLLQFFVFLFRPLNRFFSLWKALIIKLFHIKTDRTVTEAELLTFVEEVRQEGGINAQEEDMIRRTIEFDDLTAAEIVTPRVDLAAVDIQDTPERIEAKFYETGFSRLPVYRGSIDSITGVILQKDFHYGVLKQGKSLESIMKPAVFVVKSIKISRLLKTLQEKKSQMAILVDEFGGTVGIVTIEDILEELVGEIWDEHDQVVEAITALGGGAYRVLGNTALQDVLDLYAIGEDQGTNATTVGSWVIETLGGVPKEGESFSFRNLSVQVTKALRHRVLEVVVRGSDIDLILYSK</sequence>
<evidence type="ECO:0000259" key="13">
    <source>
        <dbReference type="PROSITE" id="PS51846"/>
    </source>
</evidence>
<dbReference type="Pfam" id="PF00571">
    <property type="entry name" value="CBS"/>
    <property type="match status" value="1"/>
</dbReference>
<dbReference type="Pfam" id="PF01595">
    <property type="entry name" value="CNNM"/>
    <property type="match status" value="1"/>
</dbReference>
<keyword evidence="14" id="KW-0032">Aminotransferase</keyword>
<dbReference type="STRING" id="545694.TREPR_2073"/>
<dbReference type="InterPro" id="IPR002550">
    <property type="entry name" value="CNNM"/>
</dbReference>
<reference evidence="14 15" key="2">
    <citation type="journal article" date="2011" name="ISME J.">
        <title>RNA-seq reveals cooperative metabolic interactions between two termite-gut spirochete species in co-culture.</title>
        <authorList>
            <person name="Rosenthal A.Z."/>
            <person name="Matson E.G."/>
            <person name="Eldar A."/>
            <person name="Leadbetter J.R."/>
        </authorList>
    </citation>
    <scope>NUCLEOTIDE SEQUENCE [LARGE SCALE GENOMIC DNA]</scope>
    <source>
        <strain evidence="15">ATCC BAA-887 / DSM 12427 / ZAS-2</strain>
    </source>
</reference>
<gene>
    <name evidence="14" type="ordered locus">TREPR_2073</name>
</gene>
<dbReference type="HOGENOM" id="CLU_015237_4_1_12"/>
<dbReference type="KEGG" id="tpi:TREPR_2073"/>
<keyword evidence="8 10" id="KW-0472">Membrane</keyword>